<sequence>MIIHETRVPYVYGDEFTIKPLYDVHYGNTYCDTKALKAYLADTDDKTYIIGGGDSIDAIITKDFKRYMKHSDATETDAVIDEQVDGLYEILAPYKKNFIGLMDGNHEHTITKHCGTNPMRRLSEKLGCVHLGYSCFVRLVFHEPDGGRVRTITIKAHHGWGGGTRTEGGSITKYSKDKASWVADMFMYGHDHRLQSTRSVTIGAGANRKMVTKHKFIFLCGSYLKTLSDTTDATYSEIGGYPPIEVGGISIKIKPSATWVEVTSDV</sequence>
<gene>
    <name evidence="1" type="ORF">TM448B00934_0021</name>
</gene>
<dbReference type="EMBL" id="MT144674">
    <property type="protein sequence ID" value="QJH97134.1"/>
    <property type="molecule type" value="Genomic_DNA"/>
</dbReference>
<accession>A0A6M3XGX5</accession>
<dbReference type="InterPro" id="IPR029052">
    <property type="entry name" value="Metallo-depent_PP-like"/>
</dbReference>
<reference evidence="1" key="1">
    <citation type="submission" date="2020-03" db="EMBL/GenBank/DDBJ databases">
        <title>The deep terrestrial virosphere.</title>
        <authorList>
            <person name="Holmfeldt K."/>
            <person name="Nilsson E."/>
            <person name="Simone D."/>
            <person name="Lopez-Fernandez M."/>
            <person name="Wu X."/>
            <person name="de Brujin I."/>
            <person name="Lundin D."/>
            <person name="Andersson A."/>
            <person name="Bertilsson S."/>
            <person name="Dopson M."/>
        </authorList>
    </citation>
    <scope>NUCLEOTIDE SEQUENCE</scope>
    <source>
        <strain evidence="1">TM448B00934</strain>
    </source>
</reference>
<evidence type="ECO:0008006" key="2">
    <source>
        <dbReference type="Google" id="ProtNLM"/>
    </source>
</evidence>
<protein>
    <recommendedName>
        <fullName evidence="2">Calcineurin-like phosphoesterase domain-containing protein</fullName>
    </recommendedName>
</protein>
<dbReference type="SUPFAM" id="SSF56300">
    <property type="entry name" value="Metallo-dependent phosphatases"/>
    <property type="match status" value="1"/>
</dbReference>
<evidence type="ECO:0000313" key="1">
    <source>
        <dbReference type="EMBL" id="QJH97134.1"/>
    </source>
</evidence>
<dbReference type="AlphaFoldDB" id="A0A6M3XGX5"/>
<organism evidence="1">
    <name type="scientific">viral metagenome</name>
    <dbReference type="NCBI Taxonomy" id="1070528"/>
    <lineage>
        <taxon>unclassified sequences</taxon>
        <taxon>metagenomes</taxon>
        <taxon>organismal metagenomes</taxon>
    </lineage>
</organism>
<name>A0A6M3XGX5_9ZZZZ</name>
<proteinExistence type="predicted"/>